<dbReference type="AlphaFoldDB" id="A0AA36GN80"/>
<keyword evidence="1" id="KW-1133">Transmembrane helix</keyword>
<evidence type="ECO:0000313" key="4">
    <source>
        <dbReference type="Proteomes" id="UP001176961"/>
    </source>
</evidence>
<feature type="domain" description="DUF7087" evidence="2">
    <location>
        <begin position="14"/>
        <end position="146"/>
    </location>
</feature>
<dbReference type="Pfam" id="PF23346">
    <property type="entry name" value="DUF7087"/>
    <property type="match status" value="1"/>
</dbReference>
<dbReference type="Proteomes" id="UP001176961">
    <property type="component" value="Unassembled WGS sequence"/>
</dbReference>
<name>A0AA36GN80_CYLNA</name>
<comment type="caution">
    <text evidence="3">The sequence shown here is derived from an EMBL/GenBank/DDBJ whole genome shotgun (WGS) entry which is preliminary data.</text>
</comment>
<dbReference type="PANTHER" id="PTHR36940">
    <property type="entry name" value="PROTEIN CBG20338"/>
    <property type="match status" value="1"/>
</dbReference>
<keyword evidence="1" id="KW-0472">Membrane</keyword>
<organism evidence="3 4">
    <name type="scientific">Cylicocyclus nassatus</name>
    <name type="common">Nematode worm</name>
    <dbReference type="NCBI Taxonomy" id="53992"/>
    <lineage>
        <taxon>Eukaryota</taxon>
        <taxon>Metazoa</taxon>
        <taxon>Ecdysozoa</taxon>
        <taxon>Nematoda</taxon>
        <taxon>Chromadorea</taxon>
        <taxon>Rhabditida</taxon>
        <taxon>Rhabditina</taxon>
        <taxon>Rhabditomorpha</taxon>
        <taxon>Strongyloidea</taxon>
        <taxon>Strongylidae</taxon>
        <taxon>Cylicocyclus</taxon>
    </lineage>
</organism>
<evidence type="ECO:0000259" key="2">
    <source>
        <dbReference type="Pfam" id="PF23346"/>
    </source>
</evidence>
<evidence type="ECO:0000313" key="3">
    <source>
        <dbReference type="EMBL" id="CAJ0595231.1"/>
    </source>
</evidence>
<keyword evidence="1" id="KW-0812">Transmembrane</keyword>
<dbReference type="InterPro" id="IPR055514">
    <property type="entry name" value="DUF7087"/>
</dbReference>
<keyword evidence="4" id="KW-1185">Reference proteome</keyword>
<dbReference type="EMBL" id="CATQJL010000112">
    <property type="protein sequence ID" value="CAJ0595231.1"/>
    <property type="molecule type" value="Genomic_DNA"/>
</dbReference>
<sequence length="150" mass="17583">MMSARRQDRFPYGEYEFPYIVRTTRALQFGCCLLQILIIYSESGSIGMIPFVYYNTVCAMYTMHVFRRWCLNIDGRFDLRQLLREPENTTKIQYAIALFTPSFLSILIFLSVYIYTPALHIIWTATCILEIILAVGLISLECYEVFILEN</sequence>
<evidence type="ECO:0000256" key="1">
    <source>
        <dbReference type="SAM" id="Phobius"/>
    </source>
</evidence>
<protein>
    <recommendedName>
        <fullName evidence="2">DUF7087 domain-containing protein</fullName>
    </recommendedName>
</protein>
<dbReference type="PANTHER" id="PTHR36940:SF1">
    <property type="entry name" value="DUF3278 DOMAIN-CONTAINING PROTEIN"/>
    <property type="match status" value="1"/>
</dbReference>
<reference evidence="3" key="1">
    <citation type="submission" date="2023-07" db="EMBL/GenBank/DDBJ databases">
        <authorList>
            <consortium name="CYATHOMIX"/>
        </authorList>
    </citation>
    <scope>NUCLEOTIDE SEQUENCE</scope>
    <source>
        <strain evidence="3">N/A</strain>
    </source>
</reference>
<feature type="transmembrane region" description="Helical" evidence="1">
    <location>
        <begin position="121"/>
        <end position="140"/>
    </location>
</feature>
<accession>A0AA36GN80</accession>
<proteinExistence type="predicted"/>
<gene>
    <name evidence="3" type="ORF">CYNAS_LOCUS7214</name>
</gene>
<feature type="transmembrane region" description="Helical" evidence="1">
    <location>
        <begin position="92"/>
        <end position="115"/>
    </location>
</feature>